<feature type="transmembrane region" description="Helical" evidence="1">
    <location>
        <begin position="242"/>
        <end position="262"/>
    </location>
</feature>
<evidence type="ECO:0000256" key="1">
    <source>
        <dbReference type="SAM" id="Phobius"/>
    </source>
</evidence>
<feature type="transmembrane region" description="Helical" evidence="1">
    <location>
        <begin position="310"/>
        <end position="329"/>
    </location>
</feature>
<dbReference type="RefSeq" id="WP_344511778.1">
    <property type="nucleotide sequence ID" value="NZ_BAAAQD010000029.1"/>
</dbReference>
<sequence length="356" mass="37036">MRPAIVVLGSGDLERTYAPPLKDGPLLVDASRAIGRELASAGCDLVVFSSDPEYVERDVVEGYLAVAGDGRVFVRAPHDSTVRFAVSPEAADRIQVEPDPADDWETSYYRSVFEADGILVIGGGRSTRIAGVIGVAVRIPVVAVAGFGAGASVVWQHLCKHVNDATAEDLHLMGRPWADASASRLVASLLGQRTRRQAAQAAELQLQRRDGIRRTLSSLAGVTALLLAAAAILLAYTTNSVGASMACLLGGPILAAAGGALVRDTRDAHPGLLWSAARGIGAGILATTLYVASQVLTNQNALTVESARRLLWFVVPMGIAAGYTFDLVYAKLRQADAVPGNPLTPPAGGAGPTAAN</sequence>
<keyword evidence="1" id="KW-0472">Membrane</keyword>
<evidence type="ECO:0000313" key="3">
    <source>
        <dbReference type="Proteomes" id="UP001501470"/>
    </source>
</evidence>
<dbReference type="EMBL" id="BAAAQD010000029">
    <property type="protein sequence ID" value="GAA1560512.1"/>
    <property type="molecule type" value="Genomic_DNA"/>
</dbReference>
<gene>
    <name evidence="2" type="ORF">GCM10009827_097220</name>
</gene>
<proteinExistence type="predicted"/>
<organism evidence="2 3">
    <name type="scientific">Dactylosporangium maewongense</name>
    <dbReference type="NCBI Taxonomy" id="634393"/>
    <lineage>
        <taxon>Bacteria</taxon>
        <taxon>Bacillati</taxon>
        <taxon>Actinomycetota</taxon>
        <taxon>Actinomycetes</taxon>
        <taxon>Micromonosporales</taxon>
        <taxon>Micromonosporaceae</taxon>
        <taxon>Dactylosporangium</taxon>
    </lineage>
</organism>
<feature type="transmembrane region" description="Helical" evidence="1">
    <location>
        <begin position="216"/>
        <end position="236"/>
    </location>
</feature>
<reference evidence="3" key="1">
    <citation type="journal article" date="2019" name="Int. J. Syst. Evol. Microbiol.">
        <title>The Global Catalogue of Microorganisms (GCM) 10K type strain sequencing project: providing services to taxonomists for standard genome sequencing and annotation.</title>
        <authorList>
            <consortium name="The Broad Institute Genomics Platform"/>
            <consortium name="The Broad Institute Genome Sequencing Center for Infectious Disease"/>
            <person name="Wu L."/>
            <person name="Ma J."/>
        </authorList>
    </citation>
    <scope>NUCLEOTIDE SEQUENCE [LARGE SCALE GENOMIC DNA]</scope>
    <source>
        <strain evidence="3">JCM 15933</strain>
    </source>
</reference>
<keyword evidence="1" id="KW-1133">Transmembrane helix</keyword>
<keyword evidence="1" id="KW-0812">Transmembrane</keyword>
<accession>A0ABP4NEE1</accession>
<protein>
    <submittedName>
        <fullName evidence="2">Uncharacterized protein</fullName>
    </submittedName>
</protein>
<keyword evidence="3" id="KW-1185">Reference proteome</keyword>
<comment type="caution">
    <text evidence="2">The sequence shown here is derived from an EMBL/GenBank/DDBJ whole genome shotgun (WGS) entry which is preliminary data.</text>
</comment>
<name>A0ABP4NEE1_9ACTN</name>
<evidence type="ECO:0000313" key="2">
    <source>
        <dbReference type="EMBL" id="GAA1560512.1"/>
    </source>
</evidence>
<dbReference type="Proteomes" id="UP001501470">
    <property type="component" value="Unassembled WGS sequence"/>
</dbReference>
<feature type="transmembrane region" description="Helical" evidence="1">
    <location>
        <begin position="271"/>
        <end position="290"/>
    </location>
</feature>